<gene>
    <name evidence="2" type="ORF">B0F88_10371</name>
</gene>
<dbReference type="Pfam" id="PF02810">
    <property type="entry name" value="SEC-C"/>
    <property type="match status" value="1"/>
</dbReference>
<evidence type="ECO:0000313" key="2">
    <source>
        <dbReference type="EMBL" id="PPK72638.1"/>
    </source>
</evidence>
<dbReference type="PANTHER" id="PTHR33747">
    <property type="entry name" value="UPF0225 PROTEIN SCO1677"/>
    <property type="match status" value="1"/>
</dbReference>
<feature type="domain" description="YchJ-like middle NTF2-like" evidence="1">
    <location>
        <begin position="31"/>
        <end position="126"/>
    </location>
</feature>
<dbReference type="PANTHER" id="PTHR33747:SF1">
    <property type="entry name" value="ADENYLATE CYCLASE-ASSOCIATED CAP C-TERMINAL DOMAIN-CONTAINING PROTEIN"/>
    <property type="match status" value="1"/>
</dbReference>
<dbReference type="InterPro" id="IPR032710">
    <property type="entry name" value="NTF2-like_dom_sf"/>
</dbReference>
<dbReference type="EMBL" id="PTIY01000003">
    <property type="protein sequence ID" value="PPK72638.1"/>
    <property type="molecule type" value="Genomic_DNA"/>
</dbReference>
<dbReference type="Proteomes" id="UP000238071">
    <property type="component" value="Unassembled WGS sequence"/>
</dbReference>
<reference evidence="2 3" key="1">
    <citation type="submission" date="2018-02" db="EMBL/GenBank/DDBJ databases">
        <title>Subsurface microbial communities from deep shales in Ohio and West Virginia, USA.</title>
        <authorList>
            <person name="Wrighton K."/>
        </authorList>
    </citation>
    <scope>NUCLEOTIDE SEQUENCE [LARGE SCALE GENOMIC DNA]</scope>
    <source>
        <strain evidence="2 3">OWC-G53F</strain>
    </source>
</reference>
<sequence>MDTPAFCRCGSGVAYAQCCGLFHSGEKKPLTAEALMRSRFTAYALHNAEYLLETWDATVRPESIDFSKEKVEWRRLEIGNTKKGGAKDTKGVVEFKAYYSQDGEEYVMNEISQFVKRAGGWLYLDGLVKSIGKVGLQTNQGKNAPCSCGSGKKFKRCCGAG</sequence>
<dbReference type="InterPro" id="IPR004027">
    <property type="entry name" value="SEC_C_motif"/>
</dbReference>
<proteinExistence type="predicted"/>
<accession>A0A2S6H577</accession>
<dbReference type="RefSeq" id="WP_104422736.1">
    <property type="nucleotide sequence ID" value="NZ_PTIY01000003.1"/>
</dbReference>
<protein>
    <submittedName>
        <fullName evidence="2">SEC-C motif-containing protein</fullName>
    </submittedName>
</protein>
<dbReference type="AlphaFoldDB" id="A0A2S6H577"/>
<dbReference type="InterPro" id="IPR048469">
    <property type="entry name" value="YchJ-like_M"/>
</dbReference>
<evidence type="ECO:0000259" key="1">
    <source>
        <dbReference type="Pfam" id="PF17775"/>
    </source>
</evidence>
<dbReference type="SUPFAM" id="SSF103642">
    <property type="entry name" value="Sec-C motif"/>
    <property type="match status" value="1"/>
</dbReference>
<dbReference type="Pfam" id="PF17775">
    <property type="entry name" value="YchJ_M-like"/>
    <property type="match status" value="1"/>
</dbReference>
<dbReference type="OrthoDB" id="21421at2"/>
<organism evidence="2 3">
    <name type="scientific">Methylobacter tundripaludum</name>
    <dbReference type="NCBI Taxonomy" id="173365"/>
    <lineage>
        <taxon>Bacteria</taxon>
        <taxon>Pseudomonadati</taxon>
        <taxon>Pseudomonadota</taxon>
        <taxon>Gammaproteobacteria</taxon>
        <taxon>Methylococcales</taxon>
        <taxon>Methylococcaceae</taxon>
        <taxon>Methylobacter</taxon>
    </lineage>
</organism>
<evidence type="ECO:0000313" key="3">
    <source>
        <dbReference type="Proteomes" id="UP000238071"/>
    </source>
</evidence>
<name>A0A2S6H577_9GAMM</name>
<dbReference type="Gene3D" id="3.10.450.50">
    <property type="match status" value="1"/>
</dbReference>
<dbReference type="SUPFAM" id="SSF54427">
    <property type="entry name" value="NTF2-like"/>
    <property type="match status" value="1"/>
</dbReference>
<comment type="caution">
    <text evidence="2">The sequence shown here is derived from an EMBL/GenBank/DDBJ whole genome shotgun (WGS) entry which is preliminary data.</text>
</comment>
<keyword evidence="3" id="KW-1185">Reference proteome</keyword>